<feature type="domain" description="Alpha-glycerophosphate oxidase C-terminal" evidence="9">
    <location>
        <begin position="422"/>
        <end position="528"/>
    </location>
</feature>
<accession>A0ABP8Z1K0</accession>
<dbReference type="InterPro" id="IPR000447">
    <property type="entry name" value="G3P_DH_FAD-dep"/>
</dbReference>
<keyword evidence="3 7" id="KW-0285">Flavoprotein</keyword>
<dbReference type="Proteomes" id="UP001500822">
    <property type="component" value="Unassembled WGS sequence"/>
</dbReference>
<dbReference type="InterPro" id="IPR038299">
    <property type="entry name" value="DAO_C_sf"/>
</dbReference>
<proteinExistence type="inferred from homology"/>
<evidence type="ECO:0000256" key="4">
    <source>
        <dbReference type="ARBA" id="ARBA00022798"/>
    </source>
</evidence>
<protein>
    <recommendedName>
        <fullName evidence="7">Glycerol-3-phosphate dehydrogenase</fullName>
        <ecNumber evidence="7">1.1.5.3</ecNumber>
    </recommendedName>
</protein>
<dbReference type="SUPFAM" id="SSF54373">
    <property type="entry name" value="FAD-linked reductases, C-terminal domain"/>
    <property type="match status" value="1"/>
</dbReference>
<gene>
    <name evidence="10" type="ORF">GCM10023217_10730</name>
</gene>
<evidence type="ECO:0000313" key="10">
    <source>
        <dbReference type="EMBL" id="GAA4743736.1"/>
    </source>
</evidence>
<dbReference type="Gene3D" id="3.50.50.60">
    <property type="entry name" value="FAD/NAD(P)-binding domain"/>
    <property type="match status" value="1"/>
</dbReference>
<dbReference type="PROSITE" id="PS00978">
    <property type="entry name" value="FAD_G3PDH_2"/>
    <property type="match status" value="1"/>
</dbReference>
<evidence type="ECO:0000313" key="11">
    <source>
        <dbReference type="Proteomes" id="UP001500822"/>
    </source>
</evidence>
<dbReference type="InterPro" id="IPR036188">
    <property type="entry name" value="FAD/NAD-bd_sf"/>
</dbReference>
<dbReference type="EMBL" id="BAABIE010000003">
    <property type="protein sequence ID" value="GAA4743736.1"/>
    <property type="molecule type" value="Genomic_DNA"/>
</dbReference>
<dbReference type="Pfam" id="PF01266">
    <property type="entry name" value="DAO"/>
    <property type="match status" value="1"/>
</dbReference>
<keyword evidence="6 7" id="KW-0560">Oxidoreductase</keyword>
<evidence type="ECO:0000256" key="7">
    <source>
        <dbReference type="RuleBase" id="RU361217"/>
    </source>
</evidence>
<dbReference type="InterPro" id="IPR031656">
    <property type="entry name" value="DAO_C"/>
</dbReference>
<dbReference type="PANTHER" id="PTHR11985:SF35">
    <property type="entry name" value="ANAEROBIC GLYCEROL-3-PHOSPHATE DEHYDROGENASE SUBUNIT A"/>
    <property type="match status" value="1"/>
</dbReference>
<dbReference type="Gene3D" id="3.30.9.10">
    <property type="entry name" value="D-Amino Acid Oxidase, subunit A, domain 2"/>
    <property type="match status" value="1"/>
</dbReference>
<dbReference type="EC" id="1.1.5.3" evidence="7"/>
<evidence type="ECO:0000256" key="6">
    <source>
        <dbReference type="ARBA" id="ARBA00023002"/>
    </source>
</evidence>
<evidence type="ECO:0000259" key="8">
    <source>
        <dbReference type="Pfam" id="PF01266"/>
    </source>
</evidence>
<evidence type="ECO:0000256" key="5">
    <source>
        <dbReference type="ARBA" id="ARBA00022827"/>
    </source>
</evidence>
<comment type="caution">
    <text evidence="10">The sequence shown here is derived from an EMBL/GenBank/DDBJ whole genome shotgun (WGS) entry which is preliminary data.</text>
</comment>
<keyword evidence="5" id="KW-0274">FAD</keyword>
<comment type="cofactor">
    <cofactor evidence="1 7">
        <name>FAD</name>
        <dbReference type="ChEBI" id="CHEBI:57692"/>
    </cofactor>
</comment>
<keyword evidence="11" id="KW-1185">Reference proteome</keyword>
<feature type="domain" description="FAD dependent oxidoreductase" evidence="8">
    <location>
        <begin position="43"/>
        <end position="400"/>
    </location>
</feature>
<dbReference type="RefSeq" id="WP_345312700.1">
    <property type="nucleotide sequence ID" value="NZ_BAABIE010000003.1"/>
</dbReference>
<dbReference type="PROSITE" id="PS00977">
    <property type="entry name" value="FAD_G3PDH_1"/>
    <property type="match status" value="1"/>
</dbReference>
<dbReference type="InterPro" id="IPR006076">
    <property type="entry name" value="FAD-dep_OxRdtase"/>
</dbReference>
<comment type="similarity">
    <text evidence="2 7">Belongs to the FAD-dependent glycerol-3-phosphate dehydrogenase family.</text>
</comment>
<evidence type="ECO:0000259" key="9">
    <source>
        <dbReference type="Pfam" id="PF16901"/>
    </source>
</evidence>
<name>A0ABP8Z1K0_9ACTN</name>
<dbReference type="SUPFAM" id="SSF51905">
    <property type="entry name" value="FAD/NAD(P)-binding domain"/>
    <property type="match status" value="1"/>
</dbReference>
<organism evidence="10 11">
    <name type="scientific">Gordonia alkaliphila</name>
    <dbReference type="NCBI Taxonomy" id="1053547"/>
    <lineage>
        <taxon>Bacteria</taxon>
        <taxon>Bacillati</taxon>
        <taxon>Actinomycetota</taxon>
        <taxon>Actinomycetes</taxon>
        <taxon>Mycobacteriales</taxon>
        <taxon>Gordoniaceae</taxon>
        <taxon>Gordonia</taxon>
    </lineage>
</organism>
<keyword evidence="4" id="KW-0319">Glycerol metabolism</keyword>
<dbReference type="Pfam" id="PF16901">
    <property type="entry name" value="DAO_C"/>
    <property type="match status" value="1"/>
</dbReference>
<dbReference type="Gene3D" id="1.10.8.870">
    <property type="entry name" value="Alpha-glycerophosphate oxidase, cap domain"/>
    <property type="match status" value="1"/>
</dbReference>
<evidence type="ECO:0000256" key="1">
    <source>
        <dbReference type="ARBA" id="ARBA00001974"/>
    </source>
</evidence>
<reference evidence="11" key="1">
    <citation type="journal article" date="2019" name="Int. J. Syst. Evol. Microbiol.">
        <title>The Global Catalogue of Microorganisms (GCM) 10K type strain sequencing project: providing services to taxonomists for standard genome sequencing and annotation.</title>
        <authorList>
            <consortium name="The Broad Institute Genomics Platform"/>
            <consortium name="The Broad Institute Genome Sequencing Center for Infectious Disease"/>
            <person name="Wu L."/>
            <person name="Ma J."/>
        </authorList>
    </citation>
    <scope>NUCLEOTIDE SEQUENCE [LARGE SCALE GENOMIC DNA]</scope>
    <source>
        <strain evidence="11">JCM 18077</strain>
    </source>
</reference>
<comment type="catalytic activity">
    <reaction evidence="7">
        <text>a quinone + sn-glycerol 3-phosphate = dihydroxyacetone phosphate + a quinol</text>
        <dbReference type="Rhea" id="RHEA:18977"/>
        <dbReference type="ChEBI" id="CHEBI:24646"/>
        <dbReference type="ChEBI" id="CHEBI:57597"/>
        <dbReference type="ChEBI" id="CHEBI:57642"/>
        <dbReference type="ChEBI" id="CHEBI:132124"/>
        <dbReference type="EC" id="1.1.5.3"/>
    </reaction>
</comment>
<sequence length="533" mass="55324">MTSSPQSPAEALAVHPAIDTATLLSPARRAEDLRRLTESPSVDLVVIGGGVTGAGVALDAAARGLTTVLIERRDLAFGTSRWSSKLVHGGLRYLASGAVGIAYESAVERDSLICRIAPHLVHPLPQVVPLLPSMKFFDTALTWTGFLAGDALRIAARTPSRTLNRSRRIKAEKVTALAPTVARDGLRGGLLNWDGQLNDDARLVVGLARTAAGLGATILTHATASDVTGTSVTVTDDLTGEVLTLRASAVVNATGVWAGQIDSEISLRPSRGTHLVFSQKSFGGLRAGLTVPVPGHFGRYVFALPQADNLVYVGLTDEETPGEIPDVPQADESEIDFLLDTINLALGTPLTRDDVLGTFSGLRPLLDSGAGETSDVSRKHAVLTRADGLVTVVGGKLTTYRRMAEDAVDAALAASGLTAQACRTRTLPLVGAPTGPNIPGTLAQVSAPDRLVAKYGLEAPAVLALAEADPALAAPVAPDTEITGAELLFGALAEGALDTADLLERRTRLSLTPTVATAATPAAEQVFASLEVN</sequence>
<evidence type="ECO:0000256" key="2">
    <source>
        <dbReference type="ARBA" id="ARBA00007330"/>
    </source>
</evidence>
<dbReference type="PANTHER" id="PTHR11985">
    <property type="entry name" value="GLYCEROL-3-PHOSPHATE DEHYDROGENASE"/>
    <property type="match status" value="1"/>
</dbReference>
<evidence type="ECO:0000256" key="3">
    <source>
        <dbReference type="ARBA" id="ARBA00022630"/>
    </source>
</evidence>
<dbReference type="PRINTS" id="PR01001">
    <property type="entry name" value="FADG3PDH"/>
</dbReference>